<evidence type="ECO:0000313" key="4">
    <source>
        <dbReference type="Proteomes" id="UP000233742"/>
    </source>
</evidence>
<dbReference type="AlphaFoldDB" id="A0A2K9END9"/>
<protein>
    <recommendedName>
        <fullName evidence="5">Lipoprotein</fullName>
    </recommendedName>
</protein>
<keyword evidence="4" id="KW-1185">Reference proteome</keyword>
<feature type="chain" id="PRO_5014797950" description="Lipoprotein" evidence="2">
    <location>
        <begin position="23"/>
        <end position="156"/>
    </location>
</feature>
<feature type="region of interest" description="Disordered" evidence="1">
    <location>
        <begin position="29"/>
        <end position="54"/>
    </location>
</feature>
<accession>A0A2K9END9</accession>
<gene>
    <name evidence="3" type="ORF">CUV01_17760</name>
</gene>
<sequence>MIQRTRPIAALGLIALTLAACAQPIANPAELGPNAPVRSAVPESPYRAATSRMRPAQPAPVIAAPIPVAPAVPTGPSGPLDARTGLHQSALVSVSGSADSQFIVLFRPGQTDSDSIDTAPGKLCGATGVASSRTNSPGSGSAMPGVQTMIVKCGAA</sequence>
<proteinExistence type="predicted"/>
<name>A0A2K9END9_9RHOB</name>
<evidence type="ECO:0000256" key="1">
    <source>
        <dbReference type="SAM" id="MobiDB-lite"/>
    </source>
</evidence>
<dbReference type="OrthoDB" id="7778589at2"/>
<dbReference type="Proteomes" id="UP000233742">
    <property type="component" value="Chromosome"/>
</dbReference>
<evidence type="ECO:0008006" key="5">
    <source>
        <dbReference type="Google" id="ProtNLM"/>
    </source>
</evidence>
<dbReference type="PROSITE" id="PS51257">
    <property type="entry name" value="PROKAR_LIPOPROTEIN"/>
    <property type="match status" value="1"/>
</dbReference>
<evidence type="ECO:0000256" key="2">
    <source>
        <dbReference type="SAM" id="SignalP"/>
    </source>
</evidence>
<dbReference type="KEGG" id="paro:CUV01_17760"/>
<dbReference type="EMBL" id="CP025408">
    <property type="protein sequence ID" value="AUH34977.1"/>
    <property type="molecule type" value="Genomic_DNA"/>
</dbReference>
<keyword evidence="2" id="KW-0732">Signal</keyword>
<feature type="signal peptide" evidence="2">
    <location>
        <begin position="1"/>
        <end position="22"/>
    </location>
</feature>
<reference evidence="3 4" key="1">
    <citation type="submission" date="2017-12" db="EMBL/GenBank/DDBJ databases">
        <authorList>
            <person name="Hurst M.R.H."/>
        </authorList>
    </citation>
    <scope>NUCLEOTIDE SEQUENCE [LARGE SCALE GENOMIC DNA]</scope>
    <source>
        <strain evidence="3 4">BM15</strain>
    </source>
</reference>
<organism evidence="3 4">
    <name type="scientific">Paracoccus tegillarcae</name>
    <dbReference type="NCBI Taxonomy" id="1529068"/>
    <lineage>
        <taxon>Bacteria</taxon>
        <taxon>Pseudomonadati</taxon>
        <taxon>Pseudomonadota</taxon>
        <taxon>Alphaproteobacteria</taxon>
        <taxon>Rhodobacterales</taxon>
        <taxon>Paracoccaceae</taxon>
        <taxon>Paracoccus</taxon>
    </lineage>
</organism>
<dbReference type="RefSeq" id="WP_101461637.1">
    <property type="nucleotide sequence ID" value="NZ_CP025408.1"/>
</dbReference>
<evidence type="ECO:0000313" key="3">
    <source>
        <dbReference type="EMBL" id="AUH34977.1"/>
    </source>
</evidence>